<dbReference type="Gene3D" id="3.40.50.150">
    <property type="entry name" value="Vaccinia Virus protein VP39"/>
    <property type="match status" value="1"/>
</dbReference>
<dbReference type="GO" id="GO:0070476">
    <property type="term" value="P:rRNA (guanine-N7)-methylation"/>
    <property type="evidence" value="ECO:0007669"/>
    <property type="project" value="InterPro"/>
</dbReference>
<comment type="caution">
    <text evidence="18">The sequence shown here is derived from an EMBL/GenBank/DDBJ whole genome shotgun (WGS) entry which is preliminary data.</text>
</comment>
<evidence type="ECO:0000313" key="18">
    <source>
        <dbReference type="EMBL" id="CAE1280360.1"/>
    </source>
</evidence>
<evidence type="ECO:0000256" key="5">
    <source>
        <dbReference type="ARBA" id="ARBA00022603"/>
    </source>
</evidence>
<evidence type="ECO:0000256" key="4">
    <source>
        <dbReference type="ARBA" id="ARBA00022490"/>
    </source>
</evidence>
<evidence type="ECO:0000256" key="2">
    <source>
        <dbReference type="ARBA" id="ARBA00004496"/>
    </source>
</evidence>
<dbReference type="CDD" id="cd02440">
    <property type="entry name" value="AdoMet_MTases"/>
    <property type="match status" value="1"/>
</dbReference>
<dbReference type="GO" id="GO:0005730">
    <property type="term" value="C:nucleolus"/>
    <property type="evidence" value="ECO:0007669"/>
    <property type="project" value="UniProtKB-ARBA"/>
</dbReference>
<dbReference type="EMBL" id="CAHIKZ030002059">
    <property type="protein sequence ID" value="CAE1280360.1"/>
    <property type="molecule type" value="Genomic_DNA"/>
</dbReference>
<dbReference type="GO" id="GO:0005737">
    <property type="term" value="C:cytoplasm"/>
    <property type="evidence" value="ECO:0007669"/>
    <property type="project" value="UniProtKB-SubCell"/>
</dbReference>
<evidence type="ECO:0000256" key="8">
    <source>
        <dbReference type="ARBA" id="ARBA00023242"/>
    </source>
</evidence>
<feature type="compositionally biased region" description="Basic and acidic residues" evidence="15">
    <location>
        <begin position="274"/>
        <end position="283"/>
    </location>
</feature>
<dbReference type="Pfam" id="PF12589">
    <property type="entry name" value="WBS_methylT"/>
    <property type="match status" value="1"/>
</dbReference>
<evidence type="ECO:0000256" key="11">
    <source>
        <dbReference type="ARBA" id="ARBA00064164"/>
    </source>
</evidence>
<protein>
    <recommendedName>
        <fullName evidence="12">18S rRNA (guanine-N(7))-methyltransferase</fullName>
    </recommendedName>
    <alternativeName>
        <fullName evidence="14">Bud site selection protein 23 homolog</fullName>
    </alternativeName>
    <alternativeName>
        <fullName evidence="13">rRNA methyltransferase and ribosome maturation factor</fullName>
    </alternativeName>
</protein>
<keyword evidence="4" id="KW-0963">Cytoplasm</keyword>
<comment type="catalytic activity">
    <reaction evidence="9">
        <text>a guanosine in 18S rRNA + S-adenosyl-L-methionine = an N(7)-methylguanosine in 18S rRNA + S-adenosyl-L-homocysteine</text>
        <dbReference type="Rhea" id="RHEA:54584"/>
        <dbReference type="Rhea" id="RHEA-COMP:13937"/>
        <dbReference type="Rhea" id="RHEA-COMP:13938"/>
        <dbReference type="ChEBI" id="CHEBI:57856"/>
        <dbReference type="ChEBI" id="CHEBI:59789"/>
        <dbReference type="ChEBI" id="CHEBI:74269"/>
        <dbReference type="ChEBI" id="CHEBI:74480"/>
    </reaction>
</comment>
<dbReference type="AlphaFoldDB" id="A0A812CRX2"/>
<evidence type="ECO:0000256" key="14">
    <source>
        <dbReference type="ARBA" id="ARBA00081208"/>
    </source>
</evidence>
<dbReference type="InterPro" id="IPR029063">
    <property type="entry name" value="SAM-dependent_MTases_sf"/>
</dbReference>
<proteinExistence type="inferred from homology"/>
<dbReference type="InterPro" id="IPR039769">
    <property type="entry name" value="Bud23-like"/>
</dbReference>
<evidence type="ECO:0000256" key="13">
    <source>
        <dbReference type="ARBA" id="ARBA00075516"/>
    </source>
</evidence>
<comment type="similarity">
    <text evidence="3">Belongs to the class I-like SAM-binding methyltransferase superfamily. BUD23/WBSCR22 family.</text>
</comment>
<dbReference type="SUPFAM" id="SSF53335">
    <property type="entry name" value="S-adenosyl-L-methionine-dependent methyltransferases"/>
    <property type="match status" value="1"/>
</dbReference>
<dbReference type="GO" id="GO:0016435">
    <property type="term" value="F:rRNA (guanine) methyltransferase activity"/>
    <property type="evidence" value="ECO:0007669"/>
    <property type="project" value="InterPro"/>
</dbReference>
<evidence type="ECO:0000256" key="12">
    <source>
        <dbReference type="ARBA" id="ARBA00074415"/>
    </source>
</evidence>
<evidence type="ECO:0000256" key="6">
    <source>
        <dbReference type="ARBA" id="ARBA00022679"/>
    </source>
</evidence>
<sequence length="308" mass="34953">MARRGPKAWMHHCATVVQSSFRLVAKNFISRQDFCKLGRSLFVLNEEEARKYTRNSRMIEIQSSLSERAIELLALPEDQSCFILDIGCGSGLSGECLTENGHFWIGLDISSAMLDVALEREVDGDLILNDMGTGMPFKPGVFDAVISISALQWLCNADKKYHNPIKRMYKFFSTLYACMARSSRAVFQIYPENGAQLELLTQQSMRAGFSGGLVVDYPNSTKAKKIFLCLFAGGQQQLPKGLGTEDSILNQNQISFIDKRERVKKLRGCKNAKKSRDWILEKKERRRRQGRDTRPDSKYTARNRGPKF</sequence>
<dbReference type="InterPro" id="IPR022238">
    <property type="entry name" value="Bud23_C"/>
</dbReference>
<evidence type="ECO:0000313" key="19">
    <source>
        <dbReference type="Proteomes" id="UP000597762"/>
    </source>
</evidence>
<comment type="subcellular location">
    <subcellularLocation>
        <location evidence="2">Cytoplasm</location>
    </subcellularLocation>
    <subcellularLocation>
        <location evidence="1">Nucleus</location>
    </subcellularLocation>
</comment>
<keyword evidence="19" id="KW-1185">Reference proteome</keyword>
<keyword evidence="8" id="KW-0539">Nucleus</keyword>
<dbReference type="Proteomes" id="UP000597762">
    <property type="component" value="Unassembled WGS sequence"/>
</dbReference>
<reference evidence="18" key="1">
    <citation type="submission" date="2021-01" db="EMBL/GenBank/DDBJ databases">
        <authorList>
            <person name="Li R."/>
            <person name="Bekaert M."/>
        </authorList>
    </citation>
    <scope>NUCLEOTIDE SEQUENCE</scope>
    <source>
        <strain evidence="18">Farmed</strain>
    </source>
</reference>
<dbReference type="InterPro" id="IPR013216">
    <property type="entry name" value="Methyltransf_11"/>
</dbReference>
<feature type="region of interest" description="Disordered" evidence="15">
    <location>
        <begin position="271"/>
        <end position="308"/>
    </location>
</feature>
<dbReference type="PANTHER" id="PTHR12734:SF0">
    <property type="entry name" value="18S RRNA (GUANINE-N(7))-METHYLTRANSFERASE-RELATED"/>
    <property type="match status" value="1"/>
</dbReference>
<evidence type="ECO:0000259" key="17">
    <source>
        <dbReference type="Pfam" id="PF12589"/>
    </source>
</evidence>
<evidence type="ECO:0000259" key="16">
    <source>
        <dbReference type="Pfam" id="PF08241"/>
    </source>
</evidence>
<feature type="compositionally biased region" description="Basic and acidic residues" evidence="15">
    <location>
        <begin position="290"/>
        <end position="299"/>
    </location>
</feature>
<evidence type="ECO:0000256" key="3">
    <source>
        <dbReference type="ARBA" id="ARBA00005547"/>
    </source>
</evidence>
<dbReference type="Pfam" id="PF08241">
    <property type="entry name" value="Methyltransf_11"/>
    <property type="match status" value="1"/>
</dbReference>
<evidence type="ECO:0000256" key="15">
    <source>
        <dbReference type="SAM" id="MobiDB-lite"/>
    </source>
</evidence>
<feature type="domain" description="Methyltransferase type 11" evidence="16">
    <location>
        <begin position="84"/>
        <end position="168"/>
    </location>
</feature>
<name>A0A812CRX2_ACAPH</name>
<dbReference type="FunFam" id="3.40.50.150:FF:000017">
    <property type="entry name" value="probable 18S rRNA (Guanine-N(7))-methyltransferase"/>
    <property type="match status" value="1"/>
</dbReference>
<dbReference type="PANTHER" id="PTHR12734">
    <property type="entry name" value="METHYLTRANSFERASE-RELATED"/>
    <property type="match status" value="1"/>
</dbReference>
<organism evidence="18 19">
    <name type="scientific">Acanthosepion pharaonis</name>
    <name type="common">Pharaoh cuttlefish</name>
    <name type="synonym">Sepia pharaonis</name>
    <dbReference type="NCBI Taxonomy" id="158019"/>
    <lineage>
        <taxon>Eukaryota</taxon>
        <taxon>Metazoa</taxon>
        <taxon>Spiralia</taxon>
        <taxon>Lophotrochozoa</taxon>
        <taxon>Mollusca</taxon>
        <taxon>Cephalopoda</taxon>
        <taxon>Coleoidea</taxon>
        <taxon>Decapodiformes</taxon>
        <taxon>Sepiida</taxon>
        <taxon>Sepiina</taxon>
        <taxon>Sepiidae</taxon>
        <taxon>Acanthosepion</taxon>
    </lineage>
</organism>
<comment type="function">
    <text evidence="10">S-adenosyl-L-methionine-dependent methyltransferase that specifically methylates the N(7) position of a guanine in 18S rRNA. Requires the methyltransferase adapter protein TRM112 for full rRNA methyltransferase activity. Involved in the pre-rRNA processing steps leading to small-subunit rRNA production independently of its RNA-modifying catalytic activity. Important for biogenesis end export of the 40S ribosomal subunit independent on its methyltransferase activity. Locus-specific steroid receptor coactivator. Potentiates transactivation by glucocorticoid (NR3C1), mineralocorticoid (NR3C2), androgen (AR) and progesterone (PGR) receptors. Required for the maintenance of open chromatin at the TSC22D3/GILZ locus to facilitate NR3C1 loading on the response elements. Required for maintenance of dimethylation on histone H3 'Lys-79' (H3K79me2), although direct histone methyltransferase activity is not observed in vitro.</text>
</comment>
<evidence type="ECO:0000256" key="10">
    <source>
        <dbReference type="ARBA" id="ARBA00059355"/>
    </source>
</evidence>
<feature type="domain" description="18S rRNA (guanine(1575)-N(7))-methyltransferase Bud23 C-terminal" evidence="17">
    <location>
        <begin position="230"/>
        <end position="305"/>
    </location>
</feature>
<evidence type="ECO:0000256" key="9">
    <source>
        <dbReference type="ARBA" id="ARBA00050374"/>
    </source>
</evidence>
<accession>A0A812CRX2</accession>
<keyword evidence="5 18" id="KW-0489">Methyltransferase</keyword>
<evidence type="ECO:0000256" key="1">
    <source>
        <dbReference type="ARBA" id="ARBA00004123"/>
    </source>
</evidence>
<keyword evidence="6 18" id="KW-0808">Transferase</keyword>
<comment type="subunit">
    <text evidence="11">Heterodimer with TRMT112; this heterodimerization is necessary for the metabolic stability and activity of the catalytic subunit BUD23. Interacts with GRIP1.</text>
</comment>
<dbReference type="OrthoDB" id="2877at2759"/>
<evidence type="ECO:0000256" key="7">
    <source>
        <dbReference type="ARBA" id="ARBA00022691"/>
    </source>
</evidence>
<keyword evidence="7" id="KW-0949">S-adenosyl-L-methionine</keyword>
<gene>
    <name evidence="18" type="ORF">SPHA_42276</name>
</gene>